<dbReference type="PANTHER" id="PTHR34387:SF2">
    <property type="entry name" value="SLR1258 PROTEIN"/>
    <property type="match status" value="1"/>
</dbReference>
<dbReference type="InterPro" id="IPR052022">
    <property type="entry name" value="26kDa_periplasmic_antigen"/>
</dbReference>
<gene>
    <name evidence="1" type="ORF">PTI45_00331</name>
</gene>
<evidence type="ECO:0000313" key="2">
    <source>
        <dbReference type="Proteomes" id="UP000094578"/>
    </source>
</evidence>
<protein>
    <recommendedName>
        <fullName evidence="3">26 kDa periplasmic immunogenic protein</fullName>
    </recommendedName>
</protein>
<name>A0A1E3LBF2_9BACL</name>
<dbReference type="InterPro" id="IPR007497">
    <property type="entry name" value="SIMPL/DUF541"/>
</dbReference>
<keyword evidence="2" id="KW-1185">Reference proteome</keyword>
<dbReference type="GO" id="GO:0006974">
    <property type="term" value="P:DNA damage response"/>
    <property type="evidence" value="ECO:0007669"/>
    <property type="project" value="TreeGrafter"/>
</dbReference>
<dbReference type="STRING" id="1886670.PTI45_00331"/>
<dbReference type="EMBL" id="MDER01000022">
    <property type="protein sequence ID" value="ODP30260.1"/>
    <property type="molecule type" value="Genomic_DNA"/>
</dbReference>
<dbReference type="AlphaFoldDB" id="A0A1E3LBF2"/>
<dbReference type="PANTHER" id="PTHR34387">
    <property type="entry name" value="SLR1258 PROTEIN"/>
    <property type="match status" value="1"/>
</dbReference>
<dbReference type="Gene3D" id="3.30.110.170">
    <property type="entry name" value="Protein of unknown function (DUF541), domain 1"/>
    <property type="match status" value="1"/>
</dbReference>
<dbReference type="Pfam" id="PF04402">
    <property type="entry name" value="SIMPL"/>
    <property type="match status" value="1"/>
</dbReference>
<accession>A0A1E3LBF2</accession>
<proteinExistence type="predicted"/>
<reference evidence="1 2" key="1">
    <citation type="submission" date="2016-08" db="EMBL/GenBank/DDBJ databases">
        <title>Genome sequencing of Paenibacillus sp. TI45-13ar, isolated from Korean traditional nuruk.</title>
        <authorList>
            <person name="Kim S.-J."/>
        </authorList>
    </citation>
    <scope>NUCLEOTIDE SEQUENCE [LARGE SCALE GENOMIC DNA]</scope>
    <source>
        <strain evidence="1 2">TI45-13ar</strain>
    </source>
</reference>
<organism evidence="1 2">
    <name type="scientific">Paenibacillus nuruki</name>
    <dbReference type="NCBI Taxonomy" id="1886670"/>
    <lineage>
        <taxon>Bacteria</taxon>
        <taxon>Bacillati</taxon>
        <taxon>Bacillota</taxon>
        <taxon>Bacilli</taxon>
        <taxon>Bacillales</taxon>
        <taxon>Paenibacillaceae</taxon>
        <taxon>Paenibacillus</taxon>
    </lineage>
</organism>
<sequence>MKKTSKSLASLMIAGTLLTGMGTLIALPSQTMYAAETVAPATATGVINVSGTGKLTVKPDISYLAIGVQTTSTTAAKAQSANAEKMAKLNTLLKGDWKIPAADIESVQFYVQPNYDYNGKDQQKVTGYTAYHSVQVTYRDLDKLGSLLDAAAKSGANNVGSVSFGIENEDTYQEQVIAKAMANAKARAQSIAKAANLSLGSLLSVSDPGVSAPPVVYMERQSAKATEDSAAASTAIEPGTIELNATLNVQYSMN</sequence>
<comment type="caution">
    <text evidence="1">The sequence shown here is derived from an EMBL/GenBank/DDBJ whole genome shotgun (WGS) entry which is preliminary data.</text>
</comment>
<evidence type="ECO:0000313" key="1">
    <source>
        <dbReference type="EMBL" id="ODP30260.1"/>
    </source>
</evidence>
<dbReference type="Proteomes" id="UP000094578">
    <property type="component" value="Unassembled WGS sequence"/>
</dbReference>
<evidence type="ECO:0008006" key="3">
    <source>
        <dbReference type="Google" id="ProtNLM"/>
    </source>
</evidence>
<dbReference type="Gene3D" id="3.30.70.2970">
    <property type="entry name" value="Protein of unknown function (DUF541), domain 2"/>
    <property type="match status" value="1"/>
</dbReference>
<dbReference type="RefSeq" id="WP_069325821.1">
    <property type="nucleotide sequence ID" value="NZ_MDER01000022.1"/>
</dbReference>